<reference evidence="6 7" key="2">
    <citation type="journal article" date="2017" name="Int. J. Syst. Evol. Microbiol.">
        <title>Gordonia phthalatica sp. nov., a di-n-butyl phthalate-degrading bacterium isolated from activated sludge.</title>
        <authorList>
            <person name="Jin D."/>
            <person name="Kong X."/>
            <person name="Jia M."/>
            <person name="Yu X."/>
            <person name="Wang X."/>
            <person name="Zhuang X."/>
            <person name="Deng Y."/>
            <person name="Bai Z."/>
        </authorList>
    </citation>
    <scope>NUCLEOTIDE SEQUENCE [LARGE SCALE GENOMIC DNA]</scope>
    <source>
        <strain evidence="6 7">QH-11</strain>
    </source>
</reference>
<gene>
    <name evidence="6" type="ORF">ACH46_18185</name>
</gene>
<keyword evidence="7" id="KW-1185">Reference proteome</keyword>
<evidence type="ECO:0000313" key="6">
    <source>
        <dbReference type="EMBL" id="ALG86076.1"/>
    </source>
</evidence>
<dbReference type="KEGG" id="goq:ACH46_18185"/>
<name>A0A0N9MU09_9ACTN</name>
<dbReference type="InterPro" id="IPR017508">
    <property type="entry name" value="HipA_N1"/>
</dbReference>
<sequence length="406" mass="43856">MSDFGGLREVDAADVYVDDEQVATLIRDRSDVVMLTYDGAESGGRSNAIAWSLPRFMREARSVGGAIPAFFAGLLPEGVRLGAVVTATKTSVDDHFTLLLAVGGDAIGNVRVVPAGTGPQSLPVMIDEDRIEDLTAVFRRLAGDFGADPVALPGVQPKASAAMWSVPAATTAGAAILKLTPPSGFPRLVENEHFFMTMASACGVRSARTRIVHDVDGRSGLLVERFDRRGGTRVAQEDACQVLDVYPASKYRIKAETAIAAIADVCEAGGGSRMAATLELLRIVAFSWLIGNGDLHGKNLSCYAPDGLWMPTPAYDLVTTQPYLRWRDPMAMDLYGRANRLRRQDFVDAATRLGLRAKAVERMLDELIAAALPWSSRCVEIGFDERDTERLQTMMIERATSLSTDS</sequence>
<evidence type="ECO:0000256" key="3">
    <source>
        <dbReference type="ARBA" id="ARBA00022777"/>
    </source>
</evidence>
<accession>A0A0N9MU09</accession>
<evidence type="ECO:0000313" key="7">
    <source>
        <dbReference type="Proteomes" id="UP000063789"/>
    </source>
</evidence>
<keyword evidence="2" id="KW-0808">Transferase</keyword>
<dbReference type="GO" id="GO:0004674">
    <property type="term" value="F:protein serine/threonine kinase activity"/>
    <property type="evidence" value="ECO:0007669"/>
    <property type="project" value="TreeGrafter"/>
</dbReference>
<evidence type="ECO:0000256" key="1">
    <source>
        <dbReference type="ARBA" id="ARBA00010164"/>
    </source>
</evidence>
<protein>
    <submittedName>
        <fullName evidence="6">Protein kinase</fullName>
    </submittedName>
</protein>
<evidence type="ECO:0000259" key="4">
    <source>
        <dbReference type="Pfam" id="PF07804"/>
    </source>
</evidence>
<dbReference type="PATRIC" id="fig|1136941.3.peg.3718"/>
<feature type="domain" description="HipA-like C-terminal" evidence="4">
    <location>
        <begin position="151"/>
        <end position="371"/>
    </location>
</feature>
<dbReference type="GO" id="GO:0005829">
    <property type="term" value="C:cytosol"/>
    <property type="evidence" value="ECO:0007669"/>
    <property type="project" value="TreeGrafter"/>
</dbReference>
<dbReference type="STRING" id="1136941.ACH46_18185"/>
<dbReference type="Pfam" id="PF13657">
    <property type="entry name" value="Couple_hipA"/>
    <property type="match status" value="1"/>
</dbReference>
<dbReference type="Pfam" id="PF07804">
    <property type="entry name" value="HipA_C"/>
    <property type="match status" value="1"/>
</dbReference>
<keyword evidence="3 6" id="KW-0418">Kinase</keyword>
<feature type="domain" description="HipA N-terminal subdomain 1" evidence="5">
    <location>
        <begin position="13"/>
        <end position="112"/>
    </location>
</feature>
<dbReference type="OrthoDB" id="3182374at2"/>
<dbReference type="PANTHER" id="PTHR37419:SF1">
    <property type="entry name" value="SERINE_THREONINE-PROTEIN KINASE TOXIN HIPA"/>
    <property type="match status" value="1"/>
</dbReference>
<dbReference type="NCBIfam" id="TIGR03071">
    <property type="entry name" value="couple_hipA"/>
    <property type="match status" value="1"/>
</dbReference>
<proteinExistence type="inferred from homology"/>
<dbReference type="InterPro" id="IPR012893">
    <property type="entry name" value="HipA-like_C"/>
</dbReference>
<reference evidence="7" key="1">
    <citation type="submission" date="2015-06" db="EMBL/GenBank/DDBJ databases">
        <title>Complete genome sequence and metabolic analysis of phthalate degradation pathway in Gordonia sp. QH-11.</title>
        <authorList>
            <person name="Jin D."/>
            <person name="Kong X."/>
            <person name="Bai Z."/>
        </authorList>
    </citation>
    <scope>NUCLEOTIDE SEQUENCE [LARGE SCALE GENOMIC DNA]</scope>
    <source>
        <strain evidence="7">QH-11</strain>
    </source>
</reference>
<comment type="similarity">
    <text evidence="1">Belongs to the HipA Ser/Thr kinase family.</text>
</comment>
<dbReference type="PANTHER" id="PTHR37419">
    <property type="entry name" value="SERINE/THREONINE-PROTEIN KINASE TOXIN HIPA"/>
    <property type="match status" value="1"/>
</dbReference>
<dbReference type="Proteomes" id="UP000063789">
    <property type="component" value="Chromosome"/>
</dbReference>
<dbReference type="RefSeq" id="WP_062394177.1">
    <property type="nucleotide sequence ID" value="NZ_CP011853.1"/>
</dbReference>
<dbReference type="EMBL" id="CP011853">
    <property type="protein sequence ID" value="ALG86076.1"/>
    <property type="molecule type" value="Genomic_DNA"/>
</dbReference>
<dbReference type="AlphaFoldDB" id="A0A0N9MU09"/>
<evidence type="ECO:0000256" key="2">
    <source>
        <dbReference type="ARBA" id="ARBA00022679"/>
    </source>
</evidence>
<evidence type="ECO:0000259" key="5">
    <source>
        <dbReference type="Pfam" id="PF13657"/>
    </source>
</evidence>
<dbReference type="InterPro" id="IPR052028">
    <property type="entry name" value="HipA_Ser/Thr_kinase"/>
</dbReference>
<organism evidence="6 7">
    <name type="scientific">Gordonia phthalatica</name>
    <dbReference type="NCBI Taxonomy" id="1136941"/>
    <lineage>
        <taxon>Bacteria</taxon>
        <taxon>Bacillati</taxon>
        <taxon>Actinomycetota</taxon>
        <taxon>Actinomycetes</taxon>
        <taxon>Mycobacteriales</taxon>
        <taxon>Gordoniaceae</taxon>
        <taxon>Gordonia</taxon>
    </lineage>
</organism>